<name>A0AA38ME53_9CUCU</name>
<evidence type="ECO:0000313" key="3">
    <source>
        <dbReference type="Proteomes" id="UP001168821"/>
    </source>
</evidence>
<feature type="domain" description="CHK kinase-like" evidence="1">
    <location>
        <begin position="372"/>
        <end position="576"/>
    </location>
</feature>
<dbReference type="SMART" id="SM00587">
    <property type="entry name" value="CHK"/>
    <property type="match status" value="2"/>
</dbReference>
<evidence type="ECO:0000259" key="1">
    <source>
        <dbReference type="SMART" id="SM00587"/>
    </source>
</evidence>
<organism evidence="2 3">
    <name type="scientific">Zophobas morio</name>
    <dbReference type="NCBI Taxonomy" id="2755281"/>
    <lineage>
        <taxon>Eukaryota</taxon>
        <taxon>Metazoa</taxon>
        <taxon>Ecdysozoa</taxon>
        <taxon>Arthropoda</taxon>
        <taxon>Hexapoda</taxon>
        <taxon>Insecta</taxon>
        <taxon>Pterygota</taxon>
        <taxon>Neoptera</taxon>
        <taxon>Endopterygota</taxon>
        <taxon>Coleoptera</taxon>
        <taxon>Polyphaga</taxon>
        <taxon>Cucujiformia</taxon>
        <taxon>Tenebrionidae</taxon>
        <taxon>Zophobas</taxon>
    </lineage>
</organism>
<protein>
    <recommendedName>
        <fullName evidence="1">CHK kinase-like domain-containing protein</fullName>
    </recommendedName>
</protein>
<feature type="domain" description="CHK kinase-like" evidence="1">
    <location>
        <begin position="87"/>
        <end position="211"/>
    </location>
</feature>
<dbReference type="PANTHER" id="PTHR11012">
    <property type="entry name" value="PROTEIN KINASE-LIKE DOMAIN-CONTAINING"/>
    <property type="match status" value="1"/>
</dbReference>
<dbReference type="Proteomes" id="UP001168821">
    <property type="component" value="Unassembled WGS sequence"/>
</dbReference>
<dbReference type="AlphaFoldDB" id="A0AA38ME53"/>
<proteinExistence type="predicted"/>
<dbReference type="InterPro" id="IPR011009">
    <property type="entry name" value="Kinase-like_dom_sf"/>
</dbReference>
<gene>
    <name evidence="2" type="ORF">Zmor_012870</name>
</gene>
<sequence length="672" mass="78560">MVQFLSTQDCEFIVRQILNSNDVSDVDFALKPLSERNFDLEINFRHEKETKSLTFFAKLATNLPKINNIVDNFNITPKIRYVKENFIVFENLESQSFQKCESLTVEHFCAVLKVLASFHAAGLTFQETKQKNNQTNVNLREPEVVALVSSMVDNKEEISRVVEELEERQLHSPTYDLLQVIFFNTTAQFRQHHWKILLDHYYDCLKQEIQDTILPVDDFHLSVHYFLPLVKLEAARLHQNETALEELKEILNCPVVSKEDCYTIVKNRLVTTNYTFVSFKVTPLDNVSGFMGQYHNLQVKILHLCEETTISCFIKSVPRPGTPTAIAAQDFNSFAREFFTYETLVVEMQNHGIDTINECVPRCFFHRPKQFMVFDDLAFRGYANLDSMKPLDVNMLTLLVKTLAKFHACSLILEEKVSRDEEKPYRLYHAYKDQFKEAMFFHDANHRGARQVATGVKSVAAAVNLLGEIQTETNLRNFSKFWPTLQDLYYELPKPSDRFRNVVCHGDIWTSNMMVKFENDEATDCVLFDFQFVRYCPPAYDLLQVLYLTTHRATRLKFEDQLVKIYHDELGKILSFYGVNIDDFYPFGVFVESLNYIRPHMVLHAARECVLTMCTPEEIASFLTDEEKSNRVFFEDRTDFMTYMCEKSALYKKRLQECVLDIYDYCNFVCKN</sequence>
<dbReference type="EMBL" id="JALNTZ010000004">
    <property type="protein sequence ID" value="KAJ3653630.1"/>
    <property type="molecule type" value="Genomic_DNA"/>
</dbReference>
<dbReference type="Gene3D" id="3.90.1200.10">
    <property type="match status" value="1"/>
</dbReference>
<accession>A0AA38ME53</accession>
<comment type="caution">
    <text evidence="2">The sequence shown here is derived from an EMBL/GenBank/DDBJ whole genome shotgun (WGS) entry which is preliminary data.</text>
</comment>
<dbReference type="PANTHER" id="PTHR11012:SF48">
    <property type="entry name" value="CHK KINASE-LIKE DOMAIN-CONTAINING PROTEIN-RELATED"/>
    <property type="match status" value="1"/>
</dbReference>
<dbReference type="Pfam" id="PF02958">
    <property type="entry name" value="EcKL"/>
    <property type="match status" value="2"/>
</dbReference>
<dbReference type="SUPFAM" id="SSF56112">
    <property type="entry name" value="Protein kinase-like (PK-like)"/>
    <property type="match status" value="2"/>
</dbReference>
<dbReference type="InterPro" id="IPR004119">
    <property type="entry name" value="EcKL"/>
</dbReference>
<reference evidence="2" key="1">
    <citation type="journal article" date="2023" name="G3 (Bethesda)">
        <title>Whole genome assemblies of Zophobas morio and Tenebrio molitor.</title>
        <authorList>
            <person name="Kaur S."/>
            <person name="Stinson S.A."/>
            <person name="diCenzo G.C."/>
        </authorList>
    </citation>
    <scope>NUCLEOTIDE SEQUENCE</scope>
    <source>
        <strain evidence="2">QUZm001</strain>
    </source>
</reference>
<dbReference type="InterPro" id="IPR015897">
    <property type="entry name" value="CHK_kinase-like"/>
</dbReference>
<keyword evidence="3" id="KW-1185">Reference proteome</keyword>
<evidence type="ECO:0000313" key="2">
    <source>
        <dbReference type="EMBL" id="KAJ3653630.1"/>
    </source>
</evidence>